<evidence type="ECO:0000313" key="1">
    <source>
        <dbReference type="EMBL" id="ORE03865.1"/>
    </source>
</evidence>
<dbReference type="EMBL" id="KV921989">
    <property type="protein sequence ID" value="ORE03865.1"/>
    <property type="molecule type" value="Genomic_DNA"/>
</dbReference>
<dbReference type="Proteomes" id="UP000242414">
    <property type="component" value="Unassembled WGS sequence"/>
</dbReference>
<dbReference type="AlphaFoldDB" id="A0A1X0QVU2"/>
<dbReference type="VEuPathDB" id="FungiDB:BCV72DRAFT_314272"/>
<organism evidence="1">
    <name type="scientific">Rhizopus microsporus var. microsporus</name>
    <dbReference type="NCBI Taxonomy" id="86635"/>
    <lineage>
        <taxon>Eukaryota</taxon>
        <taxon>Fungi</taxon>
        <taxon>Fungi incertae sedis</taxon>
        <taxon>Mucoromycota</taxon>
        <taxon>Mucoromycotina</taxon>
        <taxon>Mucoromycetes</taxon>
        <taxon>Mucorales</taxon>
        <taxon>Mucorineae</taxon>
        <taxon>Rhizopodaceae</taxon>
        <taxon>Rhizopus</taxon>
    </lineage>
</organism>
<protein>
    <submittedName>
        <fullName evidence="1">Uncharacterized protein</fullName>
    </submittedName>
</protein>
<accession>A0A1X0QVU2</accession>
<gene>
    <name evidence="1" type="ORF">BCV72DRAFT_314272</name>
</gene>
<proteinExistence type="predicted"/>
<sequence>MNSNTQEQISSSTSDAIPPYEASLRDFLVDLYKEQGYDAACYAFNDFLNFREEYDGIYTYHLGDQEVTREVLVEFLMGDVERRVTEAFNANLIVLSDEEDDQGLPLAVIEDQLQDEPIQEIENKDILEQANNEQNEIEQSWAIGEEYIKRMILEEKIKELYKKYKGIPREYARLSQLKQELAQ</sequence>
<reference evidence="1" key="1">
    <citation type="journal article" date="2016" name="Proc. Natl. Acad. Sci. U.S.A.">
        <title>Lipid metabolic changes in an early divergent fungus govern the establishment of a mutualistic symbiosis with endobacteria.</title>
        <authorList>
            <person name="Lastovetsky O.A."/>
            <person name="Gaspar M.L."/>
            <person name="Mondo S.J."/>
            <person name="LaButti K.M."/>
            <person name="Sandor L."/>
            <person name="Grigoriev I.V."/>
            <person name="Henry S.A."/>
            <person name="Pawlowska T.E."/>
        </authorList>
    </citation>
    <scope>NUCLEOTIDE SEQUENCE [LARGE SCALE GENOMIC DNA]</scope>
    <source>
        <strain evidence="1">ATCC 52814</strain>
    </source>
</reference>
<name>A0A1X0QVU2_RHIZD</name>